<sequence length="332" mass="35941">MRSDRFIFTGVVFIVLAIILFKTDALDSIITPFTHVFLMGSSEGKDVIFFTLMGTMFILAPFFGDGGSLNRLMTLDKNTYLYAAAILVAITYTAGLLVEIVIRMGMGVSPFTTFMALNPPASTSIIHSHVFKASMSPLTSIIIPPSSGIHTGTSLAGYIPGFVLPWLVFTVISIYILGLLSAGDRRDFHVAIVIFAIVSTIIGIIDGGLFSTPALVGLSGILGMSALRVPFSPWNLKIPAIIIASLIVLRVALGMLGSVPEYYEVTVIEPRGDLNLQGLPVVSAEGTGDRVILRLPPGQNEMDVLDELTSRLEGRCDGFFMTWNFFSFFREG</sequence>
<feature type="transmembrane region" description="Helical" evidence="1">
    <location>
        <begin position="49"/>
        <end position="68"/>
    </location>
</feature>
<keyword evidence="1" id="KW-0812">Transmembrane</keyword>
<dbReference type="Proteomes" id="UP001065373">
    <property type="component" value="Chromosome"/>
</dbReference>
<keyword evidence="1" id="KW-0472">Membrane</keyword>
<reference evidence="2" key="1">
    <citation type="submission" date="2022-09" db="EMBL/GenBank/DDBJ databases">
        <title>Characterization of three MwoI isoschizomers from sequenced genome and metagenomes.</title>
        <authorList>
            <person name="Fomenkov A."/>
            <person name="Xu S.Y."/>
            <person name="Roberts R.J."/>
        </authorList>
    </citation>
    <scope>NUCLEOTIDE SEQUENCE</scope>
    <source>
        <strain evidence="2">DSM 2970</strain>
    </source>
</reference>
<dbReference type="EMBL" id="CP104550">
    <property type="protein sequence ID" value="UXH31181.1"/>
    <property type="molecule type" value="Genomic_DNA"/>
</dbReference>
<name>A0A9E7RRX5_METWO</name>
<protein>
    <submittedName>
        <fullName evidence="2">Uncharacterized protein</fullName>
    </submittedName>
</protein>
<dbReference type="AlphaFoldDB" id="A0A9E7RRX5"/>
<keyword evidence="1" id="KW-1133">Transmembrane helix</keyword>
<dbReference type="GeneID" id="75106876"/>
<feature type="transmembrane region" description="Helical" evidence="1">
    <location>
        <begin position="190"/>
        <end position="216"/>
    </location>
</feature>
<evidence type="ECO:0000313" key="2">
    <source>
        <dbReference type="EMBL" id="UXH31181.1"/>
    </source>
</evidence>
<feature type="transmembrane region" description="Helical" evidence="1">
    <location>
        <begin position="155"/>
        <end position="178"/>
    </location>
</feature>
<gene>
    <name evidence="2" type="ORF">N5910_06450</name>
</gene>
<accession>A0A9E7RRX5</accession>
<feature type="transmembrane region" description="Helical" evidence="1">
    <location>
        <begin position="80"/>
        <end position="102"/>
    </location>
</feature>
<feature type="transmembrane region" description="Helical" evidence="1">
    <location>
        <begin position="236"/>
        <end position="253"/>
    </location>
</feature>
<evidence type="ECO:0000256" key="1">
    <source>
        <dbReference type="SAM" id="Phobius"/>
    </source>
</evidence>
<dbReference type="RefSeq" id="WP_261599435.1">
    <property type="nucleotide sequence ID" value="NZ_CP104550.1"/>
</dbReference>
<proteinExistence type="predicted"/>
<organism evidence="2">
    <name type="scientific">Methanothermobacter wolfeii</name>
    <name type="common">Methanobacterium wolfei</name>
    <dbReference type="NCBI Taxonomy" id="145261"/>
    <lineage>
        <taxon>Archaea</taxon>
        <taxon>Methanobacteriati</taxon>
        <taxon>Methanobacteriota</taxon>
        <taxon>Methanomada group</taxon>
        <taxon>Methanobacteria</taxon>
        <taxon>Methanobacteriales</taxon>
        <taxon>Methanobacteriaceae</taxon>
        <taxon>Methanothermobacter</taxon>
    </lineage>
</organism>